<dbReference type="InterPro" id="IPR048292">
    <property type="entry name" value="SDA1_C"/>
</dbReference>
<feature type="compositionally biased region" description="Acidic residues" evidence="2">
    <location>
        <begin position="539"/>
        <end position="550"/>
    </location>
</feature>
<feature type="compositionally biased region" description="Basic residues" evidence="2">
    <location>
        <begin position="777"/>
        <end position="794"/>
    </location>
</feature>
<feature type="compositionally biased region" description="Acidic residues" evidence="2">
    <location>
        <begin position="602"/>
        <end position="627"/>
    </location>
</feature>
<feature type="domain" description="SDA1 C-terminal" evidence="4">
    <location>
        <begin position="770"/>
        <end position="815"/>
    </location>
</feature>
<keyword evidence="1" id="KW-0653">Protein transport</keyword>
<dbReference type="GO" id="GO:0005730">
    <property type="term" value="C:nucleolus"/>
    <property type="evidence" value="ECO:0007669"/>
    <property type="project" value="UniProtKB-SubCell"/>
</dbReference>
<feature type="compositionally biased region" description="Acidic residues" evidence="2">
    <location>
        <begin position="571"/>
        <end position="581"/>
    </location>
</feature>
<feature type="compositionally biased region" description="Basic and acidic residues" evidence="2">
    <location>
        <begin position="551"/>
        <end position="570"/>
    </location>
</feature>
<comment type="function">
    <text evidence="1">Required for 60S pre-ribosomal subunits export to the cytoplasm.</text>
</comment>
<accession>A0ABC8V009</accession>
<dbReference type="GO" id="GO:0000055">
    <property type="term" value="P:ribosomal large subunit export from nucleus"/>
    <property type="evidence" value="ECO:0007669"/>
    <property type="project" value="UniProtKB-UniRule"/>
</dbReference>
<dbReference type="PANTHER" id="PTHR12730">
    <property type="entry name" value="HSDA/SDA1-RELATED"/>
    <property type="match status" value="1"/>
</dbReference>
<dbReference type="InterPro" id="IPR027312">
    <property type="entry name" value="Sda1"/>
</dbReference>
<comment type="subcellular location">
    <subcellularLocation>
        <location evidence="1">Nucleus</location>
        <location evidence="1">Nucleolus</location>
    </subcellularLocation>
</comment>
<feature type="region of interest" description="Disordered" evidence="2">
    <location>
        <begin position="755"/>
        <end position="817"/>
    </location>
</feature>
<dbReference type="InterPro" id="IPR012977">
    <property type="entry name" value="SDA1_N"/>
</dbReference>
<comment type="similarity">
    <text evidence="1">Belongs to the SDA1 family.</text>
</comment>
<dbReference type="Pfam" id="PF08158">
    <property type="entry name" value="SDA1_HEAT"/>
    <property type="match status" value="1"/>
</dbReference>
<evidence type="ECO:0000259" key="3">
    <source>
        <dbReference type="Pfam" id="PF08158"/>
    </source>
</evidence>
<protein>
    <recommendedName>
        <fullName evidence="1">Protein SDA1</fullName>
    </recommendedName>
</protein>
<dbReference type="GO" id="GO:0015031">
    <property type="term" value="P:protein transport"/>
    <property type="evidence" value="ECO:0007669"/>
    <property type="project" value="UniProtKB-KW"/>
</dbReference>
<keyword evidence="1" id="KW-0690">Ribosome biogenesis</keyword>
<dbReference type="EMBL" id="CAUOFW020009636">
    <property type="protein sequence ID" value="CAK9186675.1"/>
    <property type="molecule type" value="Genomic_DNA"/>
</dbReference>
<evidence type="ECO:0000256" key="1">
    <source>
        <dbReference type="RuleBase" id="RU365057"/>
    </source>
</evidence>
<feature type="domain" description="SDA1 N-terminal" evidence="3">
    <location>
        <begin position="88"/>
        <end position="463"/>
    </location>
</feature>
<organism evidence="5 6">
    <name type="scientific">Ilex paraguariensis</name>
    <name type="common">yerba mate</name>
    <dbReference type="NCBI Taxonomy" id="185542"/>
    <lineage>
        <taxon>Eukaryota</taxon>
        <taxon>Viridiplantae</taxon>
        <taxon>Streptophyta</taxon>
        <taxon>Embryophyta</taxon>
        <taxon>Tracheophyta</taxon>
        <taxon>Spermatophyta</taxon>
        <taxon>Magnoliopsida</taxon>
        <taxon>eudicotyledons</taxon>
        <taxon>Gunneridae</taxon>
        <taxon>Pentapetalae</taxon>
        <taxon>asterids</taxon>
        <taxon>campanulids</taxon>
        <taxon>Aquifoliales</taxon>
        <taxon>Aquifoliaceae</taxon>
        <taxon>Ilex</taxon>
    </lineage>
</organism>
<keyword evidence="1" id="KW-0539">Nucleus</keyword>
<dbReference type="SUPFAM" id="SSF48371">
    <property type="entry name" value="ARM repeat"/>
    <property type="match status" value="1"/>
</dbReference>
<sequence>MTLASDLDVVPEALAPSGLTAEKLSLPTLQSKMKIDPEGYQTELSLLYNQFKSSLELFQQQAALNFTSISGISTDSTVAKDLGDRAMFLSHMTPFYPEQLANFPTELADFLRSSGRSLPSGLRCHIAQALILLINRKIVDIGDTLALFMELQTLGDRALRKLAFSHVVQSVRRMNQKHKHEAKNRTLQNILFSILQQEDEAKAKQSLITLCDLHRRKVWFDERTANAICTTCFNPSSRIMIAALSFLLDFEKIEDDDDSDVSSGEDDINVNQPHVVLSKEAVYKANHKGTTSSKKKKKAKLQRVARSMKKQQRMSSEKDNLSYYSPLNHLKDAQGFAEKLFSRLQTCNERFEVKMMMLKVIARTVGLHRLILLNFYPFVQKYVQPHQRDITNLLAAAVQACHDMVPPDAVEPLFRQIVNQFVHDRSRTEAIAVGLNVVREICLRMPLLMTEDLLQDLVLYKKSHEKAVSSAARALMTLFRQVCPSLLIKKDRGRPIDPKARPKAFGEVNVASNVPDVELLQQNDGSDDDTNDHGYGSSSDDDNHNDEDVDAVEKDDNRIDDGWDGDHAFEYESDSSDDDDLQKDQNISAGCEDDDMQKVEVSEDEDANDWTDDEDDASDEDDDDEEEHGQINGSPTNCDKNEFKEKKRKFSDFDGQLNAANKSLRALKKLAGAKMNPGPSDTTDGILSNEDFQKIKELKAKKEARITLNQHGFKIPSSDNLSVKRVDAAKLEVNIRKKMSKDEKLALIRAGREERGKYQARTAVKQKKTGGLSNRQKEHKKAMPLAAKRAKVTRSRQEKKIKQQRSGKQFRGRKAWK</sequence>
<evidence type="ECO:0000313" key="5">
    <source>
        <dbReference type="EMBL" id="CAK9186675.1"/>
    </source>
</evidence>
<dbReference type="Pfam" id="PF21638">
    <property type="entry name" value="SDA1_C"/>
    <property type="match status" value="1"/>
</dbReference>
<feature type="region of interest" description="Disordered" evidence="2">
    <location>
        <begin position="512"/>
        <end position="643"/>
    </location>
</feature>
<proteinExistence type="inferred from homology"/>
<dbReference type="AlphaFoldDB" id="A0ABC8V009"/>
<evidence type="ECO:0000256" key="2">
    <source>
        <dbReference type="SAM" id="MobiDB-lite"/>
    </source>
</evidence>
<comment type="caution">
    <text evidence="5">The sequence shown here is derived from an EMBL/GenBank/DDBJ whole genome shotgun (WGS) entry which is preliminary data.</text>
</comment>
<dbReference type="InterPro" id="IPR016024">
    <property type="entry name" value="ARM-type_fold"/>
</dbReference>
<keyword evidence="1" id="KW-0813">Transport</keyword>
<keyword evidence="6" id="KW-1185">Reference proteome</keyword>
<feature type="compositionally biased region" description="Basic residues" evidence="2">
    <location>
        <begin position="802"/>
        <end position="817"/>
    </location>
</feature>
<gene>
    <name evidence="5" type="ORF">ILEXP_LOCUS57170</name>
</gene>
<dbReference type="Proteomes" id="UP001642360">
    <property type="component" value="Unassembled WGS sequence"/>
</dbReference>
<evidence type="ECO:0000259" key="4">
    <source>
        <dbReference type="Pfam" id="PF21638"/>
    </source>
</evidence>
<evidence type="ECO:0000313" key="6">
    <source>
        <dbReference type="Proteomes" id="UP001642360"/>
    </source>
</evidence>
<dbReference type="GO" id="GO:0042273">
    <property type="term" value="P:ribosomal large subunit biogenesis"/>
    <property type="evidence" value="ECO:0007669"/>
    <property type="project" value="UniProtKB-UniRule"/>
</dbReference>
<name>A0ABC8V009_9AQUA</name>
<dbReference type="PANTHER" id="PTHR12730:SF0">
    <property type="entry name" value="PROTEIN SDA1 HOMOLOG"/>
    <property type="match status" value="1"/>
</dbReference>
<reference evidence="5 6" key="1">
    <citation type="submission" date="2024-02" db="EMBL/GenBank/DDBJ databases">
        <authorList>
            <person name="Vignale AGUSTIN F."/>
            <person name="Sosa J E."/>
            <person name="Modenutti C."/>
        </authorList>
    </citation>
    <scope>NUCLEOTIDE SEQUENCE [LARGE SCALE GENOMIC DNA]</scope>
</reference>